<evidence type="ECO:0000259" key="1">
    <source>
        <dbReference type="Pfam" id="PF18102"/>
    </source>
</evidence>
<proteinExistence type="predicted"/>
<dbReference type="InterPro" id="IPR039396">
    <property type="entry name" value="Deltex_C"/>
</dbReference>
<evidence type="ECO:0000313" key="2">
    <source>
        <dbReference type="EMBL" id="CAK9093298.1"/>
    </source>
</evidence>
<accession>A0ABP0QZ05</accession>
<dbReference type="Gene3D" id="3.30.390.130">
    <property type="match status" value="1"/>
</dbReference>
<evidence type="ECO:0000313" key="3">
    <source>
        <dbReference type="Proteomes" id="UP001642464"/>
    </source>
</evidence>
<feature type="domain" description="Deltex C-terminal" evidence="1">
    <location>
        <begin position="82"/>
        <end position="145"/>
    </location>
</feature>
<keyword evidence="3" id="KW-1185">Reference proteome</keyword>
<comment type="caution">
    <text evidence="2">The sequence shown here is derived from an EMBL/GenBank/DDBJ whole genome shotgun (WGS) entry which is preliminary data.</text>
</comment>
<sequence>MLRGNGQVQVNLAALASAADYGEETSPDGKTRVRLRLPPVREGPMQQGLPRFLQSKDCGTAAEWQTQSYCIRVCTDTDTAVLVMVYLRHVRRVLFDLRASTTEQKYWPAFNIHLKTAVAGGPERFGFPDDGYCQRVLEELRENGVTIAEL</sequence>
<dbReference type="Pfam" id="PF18102">
    <property type="entry name" value="DTC"/>
    <property type="match status" value="1"/>
</dbReference>
<organism evidence="2 3">
    <name type="scientific">Durusdinium trenchii</name>
    <dbReference type="NCBI Taxonomy" id="1381693"/>
    <lineage>
        <taxon>Eukaryota</taxon>
        <taxon>Sar</taxon>
        <taxon>Alveolata</taxon>
        <taxon>Dinophyceae</taxon>
        <taxon>Suessiales</taxon>
        <taxon>Symbiodiniaceae</taxon>
        <taxon>Durusdinium</taxon>
    </lineage>
</organism>
<protein>
    <submittedName>
        <fullName evidence="2">RING-type E3 ubiquitin transferase</fullName>
    </submittedName>
</protein>
<gene>
    <name evidence="2" type="ORF">SCF082_LOCUS43891</name>
</gene>
<dbReference type="EMBL" id="CAXAMM010040451">
    <property type="protein sequence ID" value="CAK9093298.1"/>
    <property type="molecule type" value="Genomic_DNA"/>
</dbReference>
<dbReference type="GO" id="GO:0016740">
    <property type="term" value="F:transferase activity"/>
    <property type="evidence" value="ECO:0007669"/>
    <property type="project" value="UniProtKB-KW"/>
</dbReference>
<keyword evidence="2" id="KW-0808">Transferase</keyword>
<reference evidence="2 3" key="1">
    <citation type="submission" date="2024-02" db="EMBL/GenBank/DDBJ databases">
        <authorList>
            <person name="Chen Y."/>
            <person name="Shah S."/>
            <person name="Dougan E. K."/>
            <person name="Thang M."/>
            <person name="Chan C."/>
        </authorList>
    </citation>
    <scope>NUCLEOTIDE SEQUENCE [LARGE SCALE GENOMIC DNA]</scope>
</reference>
<dbReference type="Proteomes" id="UP001642464">
    <property type="component" value="Unassembled WGS sequence"/>
</dbReference>
<dbReference type="InterPro" id="IPR039399">
    <property type="entry name" value="Deltex_C_sf"/>
</dbReference>
<name>A0ABP0QZ05_9DINO</name>